<evidence type="ECO:0000313" key="2">
    <source>
        <dbReference type="Proteomes" id="UP001058074"/>
    </source>
</evidence>
<accession>A0ACB5R779</accession>
<dbReference type="Proteomes" id="UP001058074">
    <property type="component" value="Unassembled WGS sequence"/>
</dbReference>
<dbReference type="EMBL" id="BROD01000001">
    <property type="protein sequence ID" value="GKX64896.1"/>
    <property type="molecule type" value="Genomic_DNA"/>
</dbReference>
<protein>
    <submittedName>
        <fullName evidence="1">Lipoprotein</fullName>
    </submittedName>
</protein>
<evidence type="ECO:0000313" key="1">
    <source>
        <dbReference type="EMBL" id="GKX64896.1"/>
    </source>
</evidence>
<name>A0ACB5R779_9CLOT</name>
<keyword evidence="2" id="KW-1185">Reference proteome</keyword>
<gene>
    <name evidence="1" type="ORF">rsdtw13_01540</name>
</gene>
<proteinExistence type="predicted"/>
<keyword evidence="1" id="KW-0449">Lipoprotein</keyword>
<reference evidence="1" key="1">
    <citation type="journal article" date="2025" name="Int. J. Syst. Evol. Microbiol.">
        <title>Inconstantimicrobium mannanitabidum sp. nov., a novel member of the family Clostridiaceae isolated from anoxic soil under the treatment of reductive soil disinfestation.</title>
        <authorList>
            <person name="Ueki A."/>
            <person name="Tonouchi A."/>
            <person name="Honma S."/>
            <person name="Kaku N."/>
            <person name="Ueki K."/>
        </authorList>
    </citation>
    <scope>NUCLEOTIDE SEQUENCE</scope>
    <source>
        <strain evidence="1">TW13</strain>
    </source>
</reference>
<organism evidence="1 2">
    <name type="scientific">Inconstantimicrobium mannanitabidum</name>
    <dbReference type="NCBI Taxonomy" id="1604901"/>
    <lineage>
        <taxon>Bacteria</taxon>
        <taxon>Bacillati</taxon>
        <taxon>Bacillota</taxon>
        <taxon>Clostridia</taxon>
        <taxon>Eubacteriales</taxon>
        <taxon>Clostridiaceae</taxon>
        <taxon>Inconstantimicrobium</taxon>
    </lineage>
</organism>
<comment type="caution">
    <text evidence="1">The sequence shown here is derived from an EMBL/GenBank/DDBJ whole genome shotgun (WGS) entry which is preliminary data.</text>
</comment>
<sequence length="508" mass="57526">MRKISRAIVIIFIPFILLNFISCKRFNIKSTDELITAPNNNANYLSGVWKVKSVKIVDSNLANNKSESDLMNVSISFSDSMAVVGSNTLMNPKTKLKVYYSEHYLLYQYNINLEQLNLAANTPVKVISVYENNNMFCEAILTDSKDGYIYQNGVIYQVYKISEMVDKLPEISKKDPVYGPKVESKAYSYDSPTGVLLGLKSARVKNKDGSYNEDRYRTLWISFDGKLNPIYERNDIFMPRLKGFSVMNVKNSFNASNSSNQEYVDIFGITLNGIVENNKVKGGLPKGAEVNRESTRVAPIQKLIDILFVSNDYFSAQYYDGNLFNNSYPTLKTLPVDNPNNEVGLYLGTLGKEATKSYSSAVEVLKNKSGKVYKPNTQDFGVIRQNGYWSLKGRAVYDDDYSEFNLNILPGKKLITYDKLFVSWPAIKDRVPNALDAVTSPTARIAVVTTKTKLLIYNIINGELDKEPLKQIDLKDDEEIIMAEWANNEFVNSWTKAFKSYGNYSEIK</sequence>